<dbReference type="InterPro" id="IPR051057">
    <property type="entry name" value="PI-PLC_domain"/>
</dbReference>
<dbReference type="Proteomes" id="UP000626092">
    <property type="component" value="Unassembled WGS sequence"/>
</dbReference>
<dbReference type="PROSITE" id="PS50007">
    <property type="entry name" value="PIPLC_X_DOMAIN"/>
    <property type="match status" value="2"/>
</dbReference>
<dbReference type="Pfam" id="PF26178">
    <property type="entry name" value="PI-PLC_cat"/>
    <property type="match status" value="2"/>
</dbReference>
<feature type="chain" id="PRO_5032561505" description="PI-PLC X domain-containing protein" evidence="1">
    <location>
        <begin position="23"/>
        <end position="733"/>
    </location>
</feature>
<name>A0A834LAJ8_RHOSS</name>
<proteinExistence type="predicted"/>
<dbReference type="PANTHER" id="PTHR13593:SF51">
    <property type="entry name" value="F21F23.12 PROTEIN"/>
    <property type="match status" value="1"/>
</dbReference>
<feature type="signal peptide" evidence="1">
    <location>
        <begin position="1"/>
        <end position="22"/>
    </location>
</feature>
<dbReference type="Gene3D" id="3.20.20.190">
    <property type="entry name" value="Phosphatidylinositol (PI) phosphodiesterase"/>
    <property type="match status" value="2"/>
</dbReference>
<evidence type="ECO:0000256" key="1">
    <source>
        <dbReference type="SAM" id="SignalP"/>
    </source>
</evidence>
<gene>
    <name evidence="2" type="ORF">RHSIM_Rhsim10G0055700</name>
</gene>
<protein>
    <recommendedName>
        <fullName evidence="4">PI-PLC X domain-containing protein</fullName>
    </recommendedName>
</protein>
<evidence type="ECO:0008006" key="4">
    <source>
        <dbReference type="Google" id="ProtNLM"/>
    </source>
</evidence>
<organism evidence="2 3">
    <name type="scientific">Rhododendron simsii</name>
    <name type="common">Sims's rhododendron</name>
    <dbReference type="NCBI Taxonomy" id="118357"/>
    <lineage>
        <taxon>Eukaryota</taxon>
        <taxon>Viridiplantae</taxon>
        <taxon>Streptophyta</taxon>
        <taxon>Embryophyta</taxon>
        <taxon>Tracheophyta</taxon>
        <taxon>Spermatophyta</taxon>
        <taxon>Magnoliopsida</taxon>
        <taxon>eudicotyledons</taxon>
        <taxon>Gunneridae</taxon>
        <taxon>Pentapetalae</taxon>
        <taxon>asterids</taxon>
        <taxon>Ericales</taxon>
        <taxon>Ericaceae</taxon>
        <taxon>Ericoideae</taxon>
        <taxon>Rhodoreae</taxon>
        <taxon>Rhododendron</taxon>
    </lineage>
</organism>
<dbReference type="GO" id="GO:0008081">
    <property type="term" value="F:phosphoric diester hydrolase activity"/>
    <property type="evidence" value="ECO:0007669"/>
    <property type="project" value="InterPro"/>
</dbReference>
<dbReference type="CDD" id="cd08588">
    <property type="entry name" value="PI-PLCc_At5g67130_like"/>
    <property type="match status" value="2"/>
</dbReference>
<reference evidence="2" key="1">
    <citation type="submission" date="2019-11" db="EMBL/GenBank/DDBJ databases">
        <authorList>
            <person name="Liu Y."/>
            <person name="Hou J."/>
            <person name="Li T.-Q."/>
            <person name="Guan C.-H."/>
            <person name="Wu X."/>
            <person name="Wu H.-Z."/>
            <person name="Ling F."/>
            <person name="Zhang R."/>
            <person name="Shi X.-G."/>
            <person name="Ren J.-P."/>
            <person name="Chen E.-F."/>
            <person name="Sun J.-M."/>
        </authorList>
    </citation>
    <scope>NUCLEOTIDE SEQUENCE</scope>
    <source>
        <strain evidence="2">Adult_tree_wgs_1</strain>
        <tissue evidence="2">Leaves</tissue>
    </source>
</reference>
<accession>A0A834LAJ8</accession>
<keyword evidence="1" id="KW-0732">Signal</keyword>
<evidence type="ECO:0000313" key="3">
    <source>
        <dbReference type="Proteomes" id="UP000626092"/>
    </source>
</evidence>
<dbReference type="InterPro" id="IPR017946">
    <property type="entry name" value="PLC-like_Pdiesterase_TIM-brl"/>
</dbReference>
<dbReference type="GO" id="GO:0006629">
    <property type="term" value="P:lipid metabolic process"/>
    <property type="evidence" value="ECO:0007669"/>
    <property type="project" value="InterPro"/>
</dbReference>
<sequence length="733" mass="80757">MGIGKKSLFLSAVLVCFSVARACSNGQCKLLDECTTDGDCETGLYCFSCPPGFTGFRCVRSAFTDQFKLVNDSLPFNKYAFLTTHNAYAIDGEPSHTGVPRVTLTNQEDNVTQQLNNGARALMLDTYDFKGDVWLCHSFGGECYDFTAFEPAIDTLREVEAFLSANPSEIVTIILEDYVHAPNGLTKVFTDAGLMQYWFPLTSMPQNGQDWPLVSDMVAKNQRLLVFTSIRSKQESEGIAYQWNYMVENQYGDGGMEAGNCSNRAESSPLNDKTKSLVLVNYFRTVPIKLSACVQNSKDLTDMLQTCHGASGNRWANFVAVDYYRRSEGGGTFQAVDTLNGELLCGCEDVHSCVGIFRKLPPETRSSSDHPDFPASLMRQRDQSWSAIDLHEYQLLDGCTTNADCGTGLYCFSCALGFTGSRCVRSAFTDQFKLVNDSLPFNKYAFLTTHNAYAIDGEPSHTGVPRLTVTNQEDSITQQLNNGARALMLDTYDFDGDVWLCHSFGGQCHDYTAFEPAIDTLREIESFLSANPSEIITIILEDYVHAPNGLTKVFTDAGLTKYWFPVASMPQNGQDWPLVSDMVAKNQRLLVFTSIKSKQASEGIAYQWNFMVENQYGNGGMKAGSCPNRAESSPLDDKTKSLVLVNYFRSPPVKPSACVQNSEDLINMLQTCYVAAGNRWANFVAADYYKRSEGGGTFQAIDTLNGKLLCGCEDVHSCVPGSTSGTCNTPSPA</sequence>
<comment type="caution">
    <text evidence="2">The sequence shown here is derived from an EMBL/GenBank/DDBJ whole genome shotgun (WGS) entry which is preliminary data.</text>
</comment>
<dbReference type="EMBL" id="WJXA01000010">
    <property type="protein sequence ID" value="KAF7130348.1"/>
    <property type="molecule type" value="Genomic_DNA"/>
</dbReference>
<keyword evidence="3" id="KW-1185">Reference proteome</keyword>
<dbReference type="SUPFAM" id="SSF51695">
    <property type="entry name" value="PLC-like phosphodiesterases"/>
    <property type="match status" value="2"/>
</dbReference>
<dbReference type="AlphaFoldDB" id="A0A834LAJ8"/>
<evidence type="ECO:0000313" key="2">
    <source>
        <dbReference type="EMBL" id="KAF7130348.1"/>
    </source>
</evidence>
<dbReference type="PANTHER" id="PTHR13593">
    <property type="match status" value="1"/>
</dbReference>
<dbReference type="OrthoDB" id="7984201at2759"/>